<comment type="caution">
    <text evidence="4">The sequence shown here is derived from an EMBL/GenBank/DDBJ whole genome shotgun (WGS) entry which is preliminary data.</text>
</comment>
<keyword evidence="2 3" id="KW-0378">Hydrolase</keyword>
<dbReference type="EC" id="3.8.1.2" evidence="3"/>
<dbReference type="Pfam" id="PF00702">
    <property type="entry name" value="Hydrolase"/>
    <property type="match status" value="1"/>
</dbReference>
<gene>
    <name evidence="4" type="ORF">QNA08_14340</name>
</gene>
<dbReference type="InterPro" id="IPR006328">
    <property type="entry name" value="2-HAD"/>
</dbReference>
<dbReference type="InterPro" id="IPR023198">
    <property type="entry name" value="PGP-like_dom2"/>
</dbReference>
<comment type="function">
    <text evidence="3">Catalyzes the hydrolytic dehalogenation of small (S)-2-haloalkanoic acids to yield the corresponding (R)-2-hydroxyalkanoic acids.</text>
</comment>
<dbReference type="RefSeq" id="WP_283741413.1">
    <property type="nucleotide sequence ID" value="NZ_JASJEV010000009.1"/>
</dbReference>
<proteinExistence type="inferred from homology"/>
<dbReference type="EMBL" id="JASJEV010000009">
    <property type="protein sequence ID" value="MDJ1159414.1"/>
    <property type="molecule type" value="Genomic_DNA"/>
</dbReference>
<dbReference type="Gene3D" id="3.40.50.1000">
    <property type="entry name" value="HAD superfamily/HAD-like"/>
    <property type="match status" value="1"/>
</dbReference>
<dbReference type="SFLD" id="SFLDG01135">
    <property type="entry name" value="C1.5.6:_HAD__Beta-PGM__Phospha"/>
    <property type="match status" value="1"/>
</dbReference>
<dbReference type="SFLD" id="SFLDS00003">
    <property type="entry name" value="Haloacid_Dehalogenase"/>
    <property type="match status" value="1"/>
</dbReference>
<dbReference type="NCBIfam" id="TIGR01493">
    <property type="entry name" value="HAD-SF-IA-v2"/>
    <property type="match status" value="1"/>
</dbReference>
<evidence type="ECO:0000256" key="2">
    <source>
        <dbReference type="ARBA" id="ARBA00022801"/>
    </source>
</evidence>
<organism evidence="4 5">
    <name type="scientific">Chelatococcus albus</name>
    <dbReference type="NCBI Taxonomy" id="3047466"/>
    <lineage>
        <taxon>Bacteria</taxon>
        <taxon>Pseudomonadati</taxon>
        <taxon>Pseudomonadota</taxon>
        <taxon>Alphaproteobacteria</taxon>
        <taxon>Hyphomicrobiales</taxon>
        <taxon>Chelatococcaceae</taxon>
        <taxon>Chelatococcus</taxon>
    </lineage>
</organism>
<name>A0ABT7AKQ3_9HYPH</name>
<dbReference type="InterPro" id="IPR006439">
    <property type="entry name" value="HAD-SF_hydro_IA"/>
</dbReference>
<reference evidence="4 5" key="1">
    <citation type="submission" date="2023-05" db="EMBL/GenBank/DDBJ databases">
        <title>Chelatococcus sp. nov., a moderately thermophilic bacterium isolated from hot spring microbial mat.</title>
        <authorList>
            <person name="Hu C.-J."/>
            <person name="Li W.-J."/>
        </authorList>
    </citation>
    <scope>NUCLEOTIDE SEQUENCE [LARGE SCALE GENOMIC DNA]</scope>
    <source>
        <strain evidence="4 5">SYSU G07232</strain>
    </source>
</reference>
<accession>A0ABT7AKQ3</accession>
<dbReference type="InterPro" id="IPR036412">
    <property type="entry name" value="HAD-like_sf"/>
</dbReference>
<evidence type="ECO:0000256" key="1">
    <source>
        <dbReference type="ARBA" id="ARBA00008106"/>
    </source>
</evidence>
<dbReference type="InterPro" id="IPR023214">
    <property type="entry name" value="HAD_sf"/>
</dbReference>
<dbReference type="PANTHER" id="PTHR43316">
    <property type="entry name" value="HYDROLASE, HALOACID DELAHOGENASE-RELATED"/>
    <property type="match status" value="1"/>
</dbReference>
<evidence type="ECO:0000313" key="4">
    <source>
        <dbReference type="EMBL" id="MDJ1159414.1"/>
    </source>
</evidence>
<dbReference type="PANTHER" id="PTHR43316:SF3">
    <property type="entry name" value="HALOACID DEHALOGENASE, TYPE II (AFU_ORTHOLOGUE AFUA_2G07750)-RELATED"/>
    <property type="match status" value="1"/>
</dbReference>
<sequence>MPLLDDLGAGIGTVVFDAYGTLFDVHAAVMRHAAEVGPEAQRFSDLWRAKQLEYTWVLTLAGQWENFRALTAQALDFAFARFPGVDPRLRPELLDAYRRLDVYPEVPVMLARLRGRGLRTAILSNGEATMLAEAVTSAGIADRLDAVLSADAVQVFKPDYRVYRLAVDAFGPADTIAFVSSNRWDVAGAAAFGFAALWVNRAGAPEEYPGLAPRAVLRDLAALGA</sequence>
<dbReference type="InterPro" id="IPR051540">
    <property type="entry name" value="S-2-haloacid_dehalogenase"/>
</dbReference>
<dbReference type="Proteomes" id="UP001321492">
    <property type="component" value="Unassembled WGS sequence"/>
</dbReference>
<protein>
    <recommendedName>
        <fullName evidence="3">(S)-2-haloacid dehalogenase</fullName>
        <ecNumber evidence="3">3.8.1.2</ecNumber>
    </recommendedName>
    <alternativeName>
        <fullName evidence="3">2-haloalkanoic acid dehalogenase</fullName>
    </alternativeName>
    <alternativeName>
        <fullName evidence="3">Halocarboxylic acid halidohydrolase</fullName>
    </alternativeName>
    <alternativeName>
        <fullName evidence="3">L-2-haloacid dehalogenase</fullName>
    </alternativeName>
</protein>
<keyword evidence="5" id="KW-1185">Reference proteome</keyword>
<dbReference type="SFLD" id="SFLDF00045">
    <property type="entry name" value="2-haloacid_dehalogenase"/>
    <property type="match status" value="1"/>
</dbReference>
<dbReference type="PRINTS" id="PR00413">
    <property type="entry name" value="HADHALOGNASE"/>
</dbReference>
<comment type="similarity">
    <text evidence="1 3">Belongs to the HAD-like hydrolase superfamily. S-2-haloalkanoic acid dehalogenase family.</text>
</comment>
<dbReference type="SUPFAM" id="SSF56784">
    <property type="entry name" value="HAD-like"/>
    <property type="match status" value="1"/>
</dbReference>
<dbReference type="SFLD" id="SFLDG01129">
    <property type="entry name" value="C1.5:_HAD__Beta-PGM__Phosphata"/>
    <property type="match status" value="1"/>
</dbReference>
<comment type="catalytic activity">
    <reaction evidence="3">
        <text>an (S)-2-haloacid + H2O = a (2R)-2-hydroxycarboxylate + a halide anion + H(+)</text>
        <dbReference type="Rhea" id="RHEA:11192"/>
        <dbReference type="ChEBI" id="CHEBI:15377"/>
        <dbReference type="ChEBI" id="CHEBI:15378"/>
        <dbReference type="ChEBI" id="CHEBI:16042"/>
        <dbReference type="ChEBI" id="CHEBI:58314"/>
        <dbReference type="ChEBI" id="CHEBI:137405"/>
        <dbReference type="EC" id="3.8.1.2"/>
    </reaction>
</comment>
<evidence type="ECO:0000313" key="5">
    <source>
        <dbReference type="Proteomes" id="UP001321492"/>
    </source>
</evidence>
<dbReference type="CDD" id="cd02588">
    <property type="entry name" value="HAD_L2-DEX"/>
    <property type="match status" value="1"/>
</dbReference>
<dbReference type="NCBIfam" id="TIGR01428">
    <property type="entry name" value="HAD_type_II"/>
    <property type="match status" value="1"/>
</dbReference>
<dbReference type="Gene3D" id="1.10.150.240">
    <property type="entry name" value="Putative phosphatase, domain 2"/>
    <property type="match status" value="1"/>
</dbReference>
<evidence type="ECO:0000256" key="3">
    <source>
        <dbReference type="RuleBase" id="RU368077"/>
    </source>
</evidence>